<feature type="domain" description="SpaA-like prealbumin fold" evidence="9">
    <location>
        <begin position="881"/>
        <end position="972"/>
    </location>
</feature>
<evidence type="ECO:0000256" key="5">
    <source>
        <dbReference type="ARBA" id="ARBA00022729"/>
    </source>
</evidence>
<keyword evidence="4" id="KW-0964">Secreted</keyword>
<evidence type="ECO:0000256" key="7">
    <source>
        <dbReference type="SAM" id="MobiDB-lite"/>
    </source>
</evidence>
<comment type="subcellular location">
    <subcellularLocation>
        <location evidence="1">Secreted</location>
        <location evidence="1">Cell wall</location>
        <topology evidence="1">Peptidoglycan-anchor</topology>
    </subcellularLocation>
</comment>
<gene>
    <name evidence="11" type="ORF">STRIC_1779</name>
</gene>
<protein>
    <submittedName>
        <fullName evidence="11">Cna protein B-type domain protein</fullName>
    </submittedName>
</protein>
<keyword evidence="12" id="KW-1185">Reference proteome</keyword>
<feature type="chain" id="PRO_5039089653" evidence="8">
    <location>
        <begin position="31"/>
        <end position="1249"/>
    </location>
</feature>
<dbReference type="RefSeq" id="WP_008090428.1">
    <property type="nucleotide sequence ID" value="NZ_AEUX02000007.1"/>
</dbReference>
<dbReference type="GO" id="GO:0007155">
    <property type="term" value="P:cell adhesion"/>
    <property type="evidence" value="ECO:0007669"/>
    <property type="project" value="InterPro"/>
</dbReference>
<keyword evidence="3" id="KW-0134">Cell wall</keyword>
<dbReference type="InterPro" id="IPR041171">
    <property type="entry name" value="SDR_Ig"/>
</dbReference>
<organism evidence="11 12">
    <name type="scientific">Streptococcus ictaluri 707-05</name>
    <dbReference type="NCBI Taxonomy" id="764299"/>
    <lineage>
        <taxon>Bacteria</taxon>
        <taxon>Bacillati</taxon>
        <taxon>Bacillota</taxon>
        <taxon>Bacilli</taxon>
        <taxon>Lactobacillales</taxon>
        <taxon>Streptococcaceae</taxon>
        <taxon>Streptococcus</taxon>
    </lineage>
</organism>
<evidence type="ECO:0000256" key="3">
    <source>
        <dbReference type="ARBA" id="ARBA00022512"/>
    </source>
</evidence>
<comment type="similarity">
    <text evidence="2">Belongs to the serine-aspartate repeat-containing protein (SDr) family.</text>
</comment>
<evidence type="ECO:0000256" key="6">
    <source>
        <dbReference type="ARBA" id="ARBA00023088"/>
    </source>
</evidence>
<evidence type="ECO:0000259" key="10">
    <source>
        <dbReference type="Pfam" id="PF17961"/>
    </source>
</evidence>
<dbReference type="Gene3D" id="2.60.40.1290">
    <property type="match status" value="1"/>
</dbReference>
<proteinExistence type="inferred from homology"/>
<dbReference type="InterPro" id="IPR011252">
    <property type="entry name" value="Fibrogen-bd_dom1"/>
</dbReference>
<evidence type="ECO:0000256" key="2">
    <source>
        <dbReference type="ARBA" id="ARBA00007257"/>
    </source>
</evidence>
<evidence type="ECO:0000256" key="4">
    <source>
        <dbReference type="ARBA" id="ARBA00022525"/>
    </source>
</evidence>
<feature type="domain" description="SpaA-like prealbumin fold" evidence="9">
    <location>
        <begin position="1005"/>
        <end position="1081"/>
    </location>
</feature>
<dbReference type="Proteomes" id="UP000003330">
    <property type="component" value="Unassembled WGS sequence"/>
</dbReference>
<sequence>MNKDKIKKILLKLTVILAICQLLVPTSLTAITVLAEQIGTETVSSGNDKLQDSDLDFEEAMTESGDVLKDASKTWLLLTYSKIEKDLPSQDLFLTLPAGMTVDTVTKDKPLNLQNLSVPSQLAIDEGKETINNTDVISGFEQISESVYKISFKPTTQVVNLVFQVTNPVSDAAIELQLSDKQDVTQALLKKTLTLISDLKGEETPPSSASSNKIQPRAIQSSPSMGNQDISNSLTLANQQLTLVDKDKNGIYDVEAPDSLSFKVDLSLLDQSLIVAGNYFNLKISDSIHYNMLNPTDINFPVLKQDGKVIAVPELTQDSPVDGLLRATGKIVRYTFTDQVSGLTNLNLKLDLGHSVNPNVVQKNGKHDFSYQIGQQIIKQNYDVLYAKPKENDKLNIHQRLTYTDSKQNLKASSLIYVNPKQNVQEAGHQTLTIDVAPKTYDVGGKLATNLLNLNSQTDIKVYKLRDPKGITDAVNLDKQYWEEVKGLSITKGNDKIDIAFDYKQAENTAYAVEVTTTLNQEGGQPLLIAQRSSLQALTKSISEIDSIAIVGSGGSAIGDQSPKGTLYLNKVDSKNLHLANATFTLSGTTTAGQFLYRTLVTDTKEVAISDLPPGTYQLKETAAPSTYVRIESPWTVTVDSSGKVSITGNDADTKKTQEAADIVILWEATKWHYGSSQFYQDRIKEFVDAIGNPNARYTVVGYGGDTSVKAQFLLQSVTESELKSAINKISLATSLPDSRNSILNAYNLALQHFQESKVKQKYLLQLTEYPIYYNEKTLVPNSQATMDSMKSIDVIPYLLVARDPTQNRSSYYLDPQGPSPSFGGLFAKDNIKVAWSKYTTTLFQPDSSDHGYANQIQAIGSAIKQAIPTSVLTITNKQGGQFSLKKIDENKNGLAGATFTLSKRTTVLSAYQVQGDFPSVSQVTSSDRTTLTFDHLKPGVYNLRESKAPEAYAKEDKTYVVVVQNSGKTTIVDEVSFKETDFSMTDASTPTEYPTKEIENKPNHIKFFKVGDKGKELAGAEFALKKDNQTIQTVKSGSDGSFGFNKLKAGNYALWETKVADNAYQLPKEVVATFNVTDDGGISEPIGRLFIQNAQKSDRYEIRNELINKTIDDQKIKVIKRDELTDLPLANTQFQLEASDGMIYLGLTDRKGEYTFDKLPYGQYVLTEIEAPDGYILDRTPRKINITEASGSETEVVASSPVGTQPAPANTENGGVPQPLQTQAKMFLIKSPSKNWRLRLQTMKHQLL</sequence>
<dbReference type="InterPro" id="IPR041033">
    <property type="entry name" value="SpaA_PFL_dom_1"/>
</dbReference>
<reference evidence="11 12" key="1">
    <citation type="journal article" date="2014" name="Int. J. Syst. Evol. Microbiol.">
        <title>Phylogenomics and the dynamic genome evolution of the genus Streptococcus.</title>
        <authorList>
            <consortium name="The Broad Institute Genome Sequencing Platform"/>
            <person name="Richards V.P."/>
            <person name="Palmer S.R."/>
            <person name="Pavinski Bitar P.D."/>
            <person name="Qin X."/>
            <person name="Weinstock G.M."/>
            <person name="Highlander S.K."/>
            <person name="Town C.D."/>
            <person name="Burne R.A."/>
            <person name="Stanhope M.J."/>
        </authorList>
    </citation>
    <scope>NUCLEOTIDE SEQUENCE [LARGE SCALE GENOMIC DNA]</scope>
    <source>
        <strain evidence="11 12">707-05</strain>
    </source>
</reference>
<accession>G5K4P2</accession>
<dbReference type="PANTHER" id="PTHR36108">
    <property type="entry name" value="COLOSSIN-B-RELATED"/>
    <property type="match status" value="1"/>
</dbReference>
<dbReference type="Pfam" id="PF17802">
    <property type="entry name" value="SpaA"/>
    <property type="match status" value="4"/>
</dbReference>
<dbReference type="PANTHER" id="PTHR36108:SF13">
    <property type="entry name" value="COLOSSIN-B-RELATED"/>
    <property type="match status" value="1"/>
</dbReference>
<dbReference type="Pfam" id="PF17961">
    <property type="entry name" value="Big_8"/>
    <property type="match status" value="1"/>
</dbReference>
<evidence type="ECO:0000256" key="8">
    <source>
        <dbReference type="SAM" id="SignalP"/>
    </source>
</evidence>
<feature type="domain" description="SDR-like Ig" evidence="10">
    <location>
        <begin position="254"/>
        <end position="366"/>
    </location>
</feature>
<dbReference type="Gene3D" id="2.60.40.1280">
    <property type="match status" value="1"/>
</dbReference>
<dbReference type="AlphaFoldDB" id="G5K4P2"/>
<keyword evidence="5 8" id="KW-0732">Signal</keyword>
<evidence type="ECO:0000259" key="9">
    <source>
        <dbReference type="Pfam" id="PF17802"/>
    </source>
</evidence>
<keyword evidence="6" id="KW-0572">Peptidoglycan-anchor</keyword>
<dbReference type="STRING" id="764299.STRIC_1779"/>
<dbReference type="SUPFAM" id="SSF53300">
    <property type="entry name" value="vWA-like"/>
    <property type="match status" value="1"/>
</dbReference>
<feature type="domain" description="SpaA-like prealbumin fold" evidence="9">
    <location>
        <begin position="566"/>
        <end position="650"/>
    </location>
</feature>
<comment type="caution">
    <text evidence="11">The sequence shown here is derived from an EMBL/GenBank/DDBJ whole genome shotgun (WGS) entry which is preliminary data.</text>
</comment>
<feature type="compositionally biased region" description="Polar residues" evidence="7">
    <location>
        <begin position="1202"/>
        <end position="1219"/>
    </location>
</feature>
<dbReference type="InterPro" id="IPR036465">
    <property type="entry name" value="vWFA_dom_sf"/>
</dbReference>
<name>G5K4P2_9STRE</name>
<feature type="region of interest" description="Disordered" evidence="7">
    <location>
        <begin position="200"/>
        <end position="227"/>
    </location>
</feature>
<dbReference type="eggNOG" id="COG4932">
    <property type="taxonomic scope" value="Bacteria"/>
</dbReference>
<feature type="compositionally biased region" description="Polar residues" evidence="7">
    <location>
        <begin position="205"/>
        <end position="227"/>
    </location>
</feature>
<evidence type="ECO:0000313" key="12">
    <source>
        <dbReference type="Proteomes" id="UP000003330"/>
    </source>
</evidence>
<dbReference type="InterPro" id="IPR008966">
    <property type="entry name" value="Adhesion_dom_sf"/>
</dbReference>
<dbReference type="SUPFAM" id="SSF49478">
    <property type="entry name" value="Cna protein B-type domain"/>
    <property type="match status" value="2"/>
</dbReference>
<evidence type="ECO:0000313" key="11">
    <source>
        <dbReference type="EMBL" id="EHI69319.1"/>
    </source>
</evidence>
<dbReference type="InterPro" id="IPR013783">
    <property type="entry name" value="Ig-like_fold"/>
</dbReference>
<feature type="domain" description="SpaA-like prealbumin fold" evidence="9">
    <location>
        <begin position="1116"/>
        <end position="1194"/>
    </location>
</feature>
<feature type="signal peptide" evidence="8">
    <location>
        <begin position="1"/>
        <end position="30"/>
    </location>
</feature>
<dbReference type="Gene3D" id="2.60.40.10">
    <property type="entry name" value="Immunoglobulins"/>
    <property type="match status" value="4"/>
</dbReference>
<evidence type="ECO:0000256" key="1">
    <source>
        <dbReference type="ARBA" id="ARBA00004168"/>
    </source>
</evidence>
<dbReference type="EMBL" id="AEUX02000007">
    <property type="protein sequence ID" value="EHI69319.1"/>
    <property type="molecule type" value="Genomic_DNA"/>
</dbReference>
<dbReference type="SUPFAM" id="SSF49401">
    <property type="entry name" value="Bacterial adhesins"/>
    <property type="match status" value="2"/>
</dbReference>
<feature type="region of interest" description="Disordered" evidence="7">
    <location>
        <begin position="1190"/>
        <end position="1219"/>
    </location>
</feature>